<comment type="caution">
    <text evidence="2">The sequence shown here is derived from an EMBL/GenBank/DDBJ whole genome shotgun (WGS) entry which is preliminary data.</text>
</comment>
<dbReference type="EMBL" id="JBFXLS010000020">
    <property type="protein sequence ID" value="KAL2828541.1"/>
    <property type="molecule type" value="Genomic_DNA"/>
</dbReference>
<evidence type="ECO:0000256" key="1">
    <source>
        <dbReference type="SAM" id="Phobius"/>
    </source>
</evidence>
<feature type="transmembrane region" description="Helical" evidence="1">
    <location>
        <begin position="34"/>
        <end position="54"/>
    </location>
</feature>
<protein>
    <submittedName>
        <fullName evidence="2">Uncharacterized protein</fullName>
    </submittedName>
</protein>
<name>A0ABR4IL79_9EURO</name>
<keyword evidence="1" id="KW-1133">Transmembrane helix</keyword>
<dbReference type="Proteomes" id="UP001610335">
    <property type="component" value="Unassembled WGS sequence"/>
</dbReference>
<sequence>MYTEVDPVLSRDISRPRRVSCKVRGKKTTRLRVILPYLLVFTVCSCYCAVSMLCKGFRDIITAIYRISAAHILSRGVSGVAQCQTC</sequence>
<evidence type="ECO:0000313" key="3">
    <source>
        <dbReference type="Proteomes" id="UP001610335"/>
    </source>
</evidence>
<keyword evidence="3" id="KW-1185">Reference proteome</keyword>
<organism evidence="2 3">
    <name type="scientific">Aspergillus cavernicola</name>
    <dbReference type="NCBI Taxonomy" id="176166"/>
    <lineage>
        <taxon>Eukaryota</taxon>
        <taxon>Fungi</taxon>
        <taxon>Dikarya</taxon>
        <taxon>Ascomycota</taxon>
        <taxon>Pezizomycotina</taxon>
        <taxon>Eurotiomycetes</taxon>
        <taxon>Eurotiomycetidae</taxon>
        <taxon>Eurotiales</taxon>
        <taxon>Aspergillaceae</taxon>
        <taxon>Aspergillus</taxon>
        <taxon>Aspergillus subgen. Nidulantes</taxon>
    </lineage>
</organism>
<accession>A0ABR4IL79</accession>
<gene>
    <name evidence="2" type="ORF">BDW59DRAFT_143258</name>
</gene>
<proteinExistence type="predicted"/>
<evidence type="ECO:0000313" key="2">
    <source>
        <dbReference type="EMBL" id="KAL2828541.1"/>
    </source>
</evidence>
<keyword evidence="1" id="KW-0472">Membrane</keyword>
<reference evidence="2 3" key="1">
    <citation type="submission" date="2024-07" db="EMBL/GenBank/DDBJ databases">
        <title>Section-level genome sequencing and comparative genomics of Aspergillus sections Usti and Cavernicolus.</title>
        <authorList>
            <consortium name="Lawrence Berkeley National Laboratory"/>
            <person name="Nybo J.L."/>
            <person name="Vesth T.C."/>
            <person name="Theobald S."/>
            <person name="Frisvad J.C."/>
            <person name="Larsen T.O."/>
            <person name="Kjaerboelling I."/>
            <person name="Rothschild-Mancinelli K."/>
            <person name="Lyhne E.K."/>
            <person name="Kogle M.E."/>
            <person name="Barry K."/>
            <person name="Clum A."/>
            <person name="Na H."/>
            <person name="Ledsgaard L."/>
            <person name="Lin J."/>
            <person name="Lipzen A."/>
            <person name="Kuo A."/>
            <person name="Riley R."/>
            <person name="Mondo S."/>
            <person name="LaButti K."/>
            <person name="Haridas S."/>
            <person name="Pangalinan J."/>
            <person name="Salamov A.A."/>
            <person name="Simmons B.A."/>
            <person name="Magnuson J.K."/>
            <person name="Chen J."/>
            <person name="Drula E."/>
            <person name="Henrissat B."/>
            <person name="Wiebenga A."/>
            <person name="Lubbers R.J."/>
            <person name="Gomes A.C."/>
            <person name="Makela M.R."/>
            <person name="Stajich J."/>
            <person name="Grigoriev I.V."/>
            <person name="Mortensen U.H."/>
            <person name="De vries R.P."/>
            <person name="Baker S.E."/>
            <person name="Andersen M.R."/>
        </authorList>
    </citation>
    <scope>NUCLEOTIDE SEQUENCE [LARGE SCALE GENOMIC DNA]</scope>
    <source>
        <strain evidence="2 3">CBS 600.67</strain>
    </source>
</reference>
<keyword evidence="1" id="KW-0812">Transmembrane</keyword>